<comment type="function">
    <text evidence="6">May play the central regulatory role in sporulation. It may be an element of the effector pathway responsible for the activation of sporulation genes in response to nutritional stress. Spo0A may act in concert with spo0H (a sigma factor) to control the expression of some genes that are critical to the sporulation process.</text>
</comment>
<dbReference type="Gene3D" id="3.40.50.2300">
    <property type="match status" value="1"/>
</dbReference>
<evidence type="ECO:0000256" key="4">
    <source>
        <dbReference type="ARBA" id="ARBA00023015"/>
    </source>
</evidence>
<dbReference type="RefSeq" id="WP_089283306.1">
    <property type="nucleotide sequence ID" value="NZ_FZOJ01000011.1"/>
</dbReference>
<dbReference type="Pfam" id="PF25601">
    <property type="entry name" value="AAA_lid_14"/>
    <property type="match status" value="1"/>
</dbReference>
<evidence type="ECO:0000256" key="3">
    <source>
        <dbReference type="ARBA" id="ARBA00022840"/>
    </source>
</evidence>
<keyword evidence="4" id="KW-0805">Transcription regulation</keyword>
<name>A0A239F1L2_9FIRM</name>
<evidence type="ECO:0000259" key="9">
    <source>
        <dbReference type="PROSITE" id="PS50110"/>
    </source>
</evidence>
<dbReference type="InterPro" id="IPR058031">
    <property type="entry name" value="AAA_lid_NorR"/>
</dbReference>
<dbReference type="InterPro" id="IPR025662">
    <property type="entry name" value="Sigma_54_int_dom_ATP-bd_1"/>
</dbReference>
<dbReference type="Pfam" id="PF02954">
    <property type="entry name" value="HTH_8"/>
    <property type="match status" value="1"/>
</dbReference>
<dbReference type="PANTHER" id="PTHR32071:SF113">
    <property type="entry name" value="ALGINATE BIOSYNTHESIS TRANSCRIPTIONAL REGULATORY PROTEIN ALGB"/>
    <property type="match status" value="1"/>
</dbReference>
<dbReference type="GO" id="GO:0000160">
    <property type="term" value="P:phosphorelay signal transduction system"/>
    <property type="evidence" value="ECO:0007669"/>
    <property type="project" value="InterPro"/>
</dbReference>
<dbReference type="InterPro" id="IPR002078">
    <property type="entry name" value="Sigma_54_int"/>
</dbReference>
<sequence length="450" mass="51405">MQKLLIVDDEGSIRNSLRFTLEDNYQIYTAGDQVSAVAIVNEEDIAIVLLDLKLGEDDGVEVLKEIKALKPEVITIMMTAYGTIESSVEAIKSGAFYYVTKPINSEELLLLLKRAEEYIHLNSKIRYLDRHIQQKNSRYNIVGSSKKVKEIFYLIDKVKDIDSNILITGESGTGKELVARAIHFEGKRKDKPFHVINCSAMPANLLESELFGFKKGSFTGAFEDRKGIIELSQGGSLFLDEIGDMEVSLQTKLLRVIQEKEIRPIGASTGITVDIRFISATSRDLKEETLLNRFRKDLFYRLNVIHIPMPPLRERKEDIAKLVEFFIKKYNEAFSKNLRGITGKALETLERYKFEGNVRELENIIERAVALTQNDFIDQEDLPEDLSRVENIVKSSKGFIPVHIGESMKEIEQKVMEANLEYFKGNRKKTSEALGMSERALRYKIKEYNL</sequence>
<reference evidence="10 11" key="1">
    <citation type="submission" date="2017-06" db="EMBL/GenBank/DDBJ databases">
        <authorList>
            <person name="Kim H.J."/>
            <person name="Triplett B.A."/>
        </authorList>
    </citation>
    <scope>NUCLEOTIDE SEQUENCE [LARGE SCALE GENOMIC DNA]</scope>
    <source>
        <strain evidence="10 11">SCA</strain>
    </source>
</reference>
<dbReference type="InterPro" id="IPR009057">
    <property type="entry name" value="Homeodomain-like_sf"/>
</dbReference>
<feature type="domain" description="Response regulatory" evidence="9">
    <location>
        <begin position="3"/>
        <end position="116"/>
    </location>
</feature>
<evidence type="ECO:0000256" key="1">
    <source>
        <dbReference type="ARBA" id="ARBA00018672"/>
    </source>
</evidence>
<dbReference type="GO" id="GO:0005524">
    <property type="term" value="F:ATP binding"/>
    <property type="evidence" value="ECO:0007669"/>
    <property type="project" value="UniProtKB-KW"/>
</dbReference>
<proteinExistence type="predicted"/>
<dbReference type="SUPFAM" id="SSF52172">
    <property type="entry name" value="CheY-like"/>
    <property type="match status" value="1"/>
</dbReference>
<dbReference type="PROSITE" id="PS50110">
    <property type="entry name" value="RESPONSE_REGULATORY"/>
    <property type="match status" value="1"/>
</dbReference>
<keyword evidence="3" id="KW-0067">ATP-binding</keyword>
<dbReference type="SMART" id="SM00382">
    <property type="entry name" value="AAA"/>
    <property type="match status" value="1"/>
</dbReference>
<dbReference type="Proteomes" id="UP000198304">
    <property type="component" value="Unassembled WGS sequence"/>
</dbReference>
<evidence type="ECO:0000256" key="5">
    <source>
        <dbReference type="ARBA" id="ARBA00023163"/>
    </source>
</evidence>
<evidence type="ECO:0000256" key="2">
    <source>
        <dbReference type="ARBA" id="ARBA00022741"/>
    </source>
</evidence>
<dbReference type="CDD" id="cd00009">
    <property type="entry name" value="AAA"/>
    <property type="match status" value="1"/>
</dbReference>
<feature type="modified residue" description="4-aspartylphosphate" evidence="7">
    <location>
        <position position="51"/>
    </location>
</feature>
<dbReference type="PANTHER" id="PTHR32071">
    <property type="entry name" value="TRANSCRIPTIONAL REGULATORY PROTEIN"/>
    <property type="match status" value="1"/>
</dbReference>
<dbReference type="Gene3D" id="1.10.8.60">
    <property type="match status" value="1"/>
</dbReference>
<keyword evidence="2" id="KW-0547">Nucleotide-binding</keyword>
<evidence type="ECO:0000313" key="10">
    <source>
        <dbReference type="EMBL" id="SNS50601.1"/>
    </source>
</evidence>
<evidence type="ECO:0000313" key="11">
    <source>
        <dbReference type="Proteomes" id="UP000198304"/>
    </source>
</evidence>
<dbReference type="PROSITE" id="PS00676">
    <property type="entry name" value="SIGMA54_INTERACT_2"/>
    <property type="match status" value="1"/>
</dbReference>
<dbReference type="InterPro" id="IPR025943">
    <property type="entry name" value="Sigma_54_int_dom_ATP-bd_2"/>
</dbReference>
<evidence type="ECO:0000256" key="6">
    <source>
        <dbReference type="ARBA" id="ARBA00024867"/>
    </source>
</evidence>
<dbReference type="EMBL" id="FZOJ01000011">
    <property type="protein sequence ID" value="SNS50601.1"/>
    <property type="molecule type" value="Genomic_DNA"/>
</dbReference>
<dbReference type="OrthoDB" id="9803970at2"/>
<dbReference type="Pfam" id="PF00072">
    <property type="entry name" value="Response_reg"/>
    <property type="match status" value="1"/>
</dbReference>
<dbReference type="FunFam" id="3.40.50.300:FF:000006">
    <property type="entry name" value="DNA-binding transcriptional regulator NtrC"/>
    <property type="match status" value="1"/>
</dbReference>
<keyword evidence="5" id="KW-0804">Transcription</keyword>
<dbReference type="Pfam" id="PF00158">
    <property type="entry name" value="Sigma54_activat"/>
    <property type="match status" value="1"/>
</dbReference>
<dbReference type="GO" id="GO:0043565">
    <property type="term" value="F:sequence-specific DNA binding"/>
    <property type="evidence" value="ECO:0007669"/>
    <property type="project" value="InterPro"/>
</dbReference>
<dbReference type="InterPro" id="IPR027417">
    <property type="entry name" value="P-loop_NTPase"/>
</dbReference>
<dbReference type="InterPro" id="IPR011006">
    <property type="entry name" value="CheY-like_superfamily"/>
</dbReference>
<dbReference type="Gene3D" id="1.10.10.60">
    <property type="entry name" value="Homeodomain-like"/>
    <property type="match status" value="1"/>
</dbReference>
<dbReference type="Gene3D" id="3.40.50.300">
    <property type="entry name" value="P-loop containing nucleotide triphosphate hydrolases"/>
    <property type="match status" value="1"/>
</dbReference>
<gene>
    <name evidence="10" type="ORF">SAMN05446037_1011138</name>
</gene>
<accession>A0A239F1L2</accession>
<dbReference type="InterPro" id="IPR002197">
    <property type="entry name" value="HTH_Fis"/>
</dbReference>
<dbReference type="AlphaFoldDB" id="A0A239F1L2"/>
<dbReference type="InterPro" id="IPR001789">
    <property type="entry name" value="Sig_transdc_resp-reg_receiver"/>
</dbReference>
<organism evidence="10 11">
    <name type="scientific">Anaerovirgula multivorans</name>
    <dbReference type="NCBI Taxonomy" id="312168"/>
    <lineage>
        <taxon>Bacteria</taxon>
        <taxon>Bacillati</taxon>
        <taxon>Bacillota</taxon>
        <taxon>Clostridia</taxon>
        <taxon>Peptostreptococcales</taxon>
        <taxon>Natronincolaceae</taxon>
        <taxon>Anaerovirgula</taxon>
    </lineage>
</organism>
<dbReference type="PRINTS" id="PR01590">
    <property type="entry name" value="HTHFIS"/>
</dbReference>
<evidence type="ECO:0000259" key="8">
    <source>
        <dbReference type="PROSITE" id="PS50045"/>
    </source>
</evidence>
<feature type="domain" description="Sigma-54 factor interaction" evidence="8">
    <location>
        <begin position="141"/>
        <end position="370"/>
    </location>
</feature>
<dbReference type="SMART" id="SM00448">
    <property type="entry name" value="REC"/>
    <property type="match status" value="1"/>
</dbReference>
<keyword evidence="11" id="KW-1185">Reference proteome</keyword>
<evidence type="ECO:0000256" key="7">
    <source>
        <dbReference type="PROSITE-ProRule" id="PRU00169"/>
    </source>
</evidence>
<dbReference type="InterPro" id="IPR003593">
    <property type="entry name" value="AAA+_ATPase"/>
</dbReference>
<dbReference type="SUPFAM" id="SSF46689">
    <property type="entry name" value="Homeodomain-like"/>
    <property type="match status" value="1"/>
</dbReference>
<keyword evidence="7" id="KW-0597">Phosphoprotein</keyword>
<dbReference type="SUPFAM" id="SSF52540">
    <property type="entry name" value="P-loop containing nucleoside triphosphate hydrolases"/>
    <property type="match status" value="1"/>
</dbReference>
<protein>
    <recommendedName>
        <fullName evidence="1">Stage 0 sporulation protein A homolog</fullName>
    </recommendedName>
</protein>
<dbReference type="PROSITE" id="PS00675">
    <property type="entry name" value="SIGMA54_INTERACT_1"/>
    <property type="match status" value="1"/>
</dbReference>
<dbReference type="GO" id="GO:0006355">
    <property type="term" value="P:regulation of DNA-templated transcription"/>
    <property type="evidence" value="ECO:0007669"/>
    <property type="project" value="InterPro"/>
</dbReference>
<dbReference type="PROSITE" id="PS50045">
    <property type="entry name" value="SIGMA54_INTERACT_4"/>
    <property type="match status" value="1"/>
</dbReference>